<gene>
    <name evidence="3" type="ORF">CLG96_05630</name>
</gene>
<proteinExistence type="predicted"/>
<accession>A0A2T5G099</accession>
<reference evidence="3 4" key="1">
    <citation type="submission" date="2017-09" db="EMBL/GenBank/DDBJ databases">
        <title>Sphingomonas panjinensis sp.nov., isolated from oil-contaminated soil.</title>
        <authorList>
            <person name="Wang L."/>
            <person name="Chen L."/>
        </authorList>
    </citation>
    <scope>NUCLEOTIDE SEQUENCE [LARGE SCALE GENOMIC DNA]</scope>
    <source>
        <strain evidence="3 4">FW-11</strain>
    </source>
</reference>
<organism evidence="3 4">
    <name type="scientific">Sphingomonas oleivorans</name>
    <dbReference type="NCBI Taxonomy" id="1735121"/>
    <lineage>
        <taxon>Bacteria</taxon>
        <taxon>Pseudomonadati</taxon>
        <taxon>Pseudomonadota</taxon>
        <taxon>Alphaproteobacteria</taxon>
        <taxon>Sphingomonadales</taxon>
        <taxon>Sphingomonadaceae</taxon>
        <taxon>Sphingomonas</taxon>
    </lineage>
</organism>
<evidence type="ECO:0000256" key="1">
    <source>
        <dbReference type="SAM" id="SignalP"/>
    </source>
</evidence>
<dbReference type="EMBL" id="NWBU01000005">
    <property type="protein sequence ID" value="PTQ12391.1"/>
    <property type="molecule type" value="Genomic_DNA"/>
</dbReference>
<dbReference type="Proteomes" id="UP000244162">
    <property type="component" value="Unassembled WGS sequence"/>
</dbReference>
<sequence length="129" mass="14242">MSTKPMIALLAALAAASPAFAKSGGAQEMPHRSMAGMDRMMQPTEADPYPPAEMRMHERVMMATGADATETWVRKMIEHHRGGIEISDLVLARTTDAKVRKIATRTIAAQRKAIDALQKWLKQNDKTPQ</sequence>
<dbReference type="InterPro" id="IPR012347">
    <property type="entry name" value="Ferritin-like"/>
</dbReference>
<keyword evidence="4" id="KW-1185">Reference proteome</keyword>
<evidence type="ECO:0000313" key="3">
    <source>
        <dbReference type="EMBL" id="PTQ12391.1"/>
    </source>
</evidence>
<dbReference type="AlphaFoldDB" id="A0A2T5G099"/>
<evidence type="ECO:0000313" key="4">
    <source>
        <dbReference type="Proteomes" id="UP000244162"/>
    </source>
</evidence>
<feature type="signal peptide" evidence="1">
    <location>
        <begin position="1"/>
        <end position="21"/>
    </location>
</feature>
<dbReference type="Gene3D" id="1.20.1260.10">
    <property type="match status" value="1"/>
</dbReference>
<protein>
    <submittedName>
        <fullName evidence="3">DUF305 domain-containing protein</fullName>
    </submittedName>
</protein>
<comment type="caution">
    <text evidence="3">The sequence shown here is derived from an EMBL/GenBank/DDBJ whole genome shotgun (WGS) entry which is preliminary data.</text>
</comment>
<name>A0A2T5G099_9SPHN</name>
<feature type="domain" description="DUF305" evidence="2">
    <location>
        <begin position="24"/>
        <end position="121"/>
    </location>
</feature>
<dbReference type="OrthoDB" id="517560at2"/>
<dbReference type="RefSeq" id="WP_107967252.1">
    <property type="nucleotide sequence ID" value="NZ_NWBU01000005.1"/>
</dbReference>
<feature type="chain" id="PRO_5015462528" evidence="1">
    <location>
        <begin position="22"/>
        <end position="129"/>
    </location>
</feature>
<keyword evidence="1" id="KW-0732">Signal</keyword>
<dbReference type="Pfam" id="PF03713">
    <property type="entry name" value="DUF305"/>
    <property type="match status" value="1"/>
</dbReference>
<dbReference type="InterPro" id="IPR005183">
    <property type="entry name" value="DUF305_CopM-like"/>
</dbReference>
<evidence type="ECO:0000259" key="2">
    <source>
        <dbReference type="Pfam" id="PF03713"/>
    </source>
</evidence>